<evidence type="ECO:0000313" key="2">
    <source>
        <dbReference type="Proteomes" id="UP001250181"/>
    </source>
</evidence>
<reference evidence="1 2" key="1">
    <citation type="submission" date="2023-09" db="EMBL/GenBank/DDBJ databases">
        <title>Streptomyces sp. nov.: A antagonism against Alternaria gaisen Producing Streptochlin, Isolated from Tamarix root soil.</title>
        <authorList>
            <person name="Chen Y."/>
        </authorList>
    </citation>
    <scope>NUCLEOTIDE SEQUENCE [LARGE SCALE GENOMIC DNA]</scope>
    <source>
        <strain evidence="1 2">TRM76323</strain>
    </source>
</reference>
<proteinExistence type="predicted"/>
<accession>A0ABU3QLW4</accession>
<keyword evidence="2" id="KW-1185">Reference proteome</keyword>
<comment type="caution">
    <text evidence="1">The sequence shown here is derived from an EMBL/GenBank/DDBJ whole genome shotgun (WGS) entry which is preliminary data.</text>
</comment>
<dbReference type="Proteomes" id="UP001250181">
    <property type="component" value="Unassembled WGS sequence"/>
</dbReference>
<gene>
    <name evidence="1" type="ORF">RND61_15450</name>
</gene>
<dbReference type="RefSeq" id="WP_315878517.1">
    <property type="nucleotide sequence ID" value="NZ_JAWCTQ010000016.1"/>
</dbReference>
<dbReference type="EMBL" id="JAWCTQ010000016">
    <property type="protein sequence ID" value="MDT9683443.1"/>
    <property type="molecule type" value="Genomic_DNA"/>
</dbReference>
<sequence length="147" mass="16858">MKKSNHTVTLVFENTDSISFNTGNEVMITPFVIISDVTKSYTIRPVDGILTTLSAKEIYLSVSRMNLTSPHSEFYNNGWVTSKDSDEYDAWQMLKEYRGISAIIIDEDKDSDMIYVPWSERSETENLFEVIELGENPDELSISIKER</sequence>
<evidence type="ECO:0000313" key="1">
    <source>
        <dbReference type="EMBL" id="MDT9683443.1"/>
    </source>
</evidence>
<name>A0ABU3QLW4_9ACTN</name>
<protein>
    <submittedName>
        <fullName evidence="1">Uncharacterized protein</fullName>
    </submittedName>
</protein>
<organism evidence="1 2">
    <name type="scientific">Streptomyces tamarix</name>
    <dbReference type="NCBI Taxonomy" id="3078565"/>
    <lineage>
        <taxon>Bacteria</taxon>
        <taxon>Bacillati</taxon>
        <taxon>Actinomycetota</taxon>
        <taxon>Actinomycetes</taxon>
        <taxon>Kitasatosporales</taxon>
        <taxon>Streptomycetaceae</taxon>
        <taxon>Streptomyces</taxon>
    </lineage>
</organism>